<evidence type="ECO:0000256" key="1">
    <source>
        <dbReference type="SAM" id="MobiDB-lite"/>
    </source>
</evidence>
<dbReference type="OrthoDB" id="417481at2759"/>
<keyword evidence="4" id="KW-1185">Reference proteome</keyword>
<accession>A0A6A3BT94</accession>
<dbReference type="Proteomes" id="UP000436088">
    <property type="component" value="Unassembled WGS sequence"/>
</dbReference>
<dbReference type="InterPro" id="IPR035979">
    <property type="entry name" value="RBD_domain_sf"/>
</dbReference>
<reference evidence="3" key="1">
    <citation type="submission" date="2019-09" db="EMBL/GenBank/DDBJ databases">
        <title>Draft genome information of white flower Hibiscus syriacus.</title>
        <authorList>
            <person name="Kim Y.-M."/>
        </authorList>
    </citation>
    <scope>NUCLEOTIDE SEQUENCE [LARGE SCALE GENOMIC DNA]</scope>
    <source>
        <strain evidence="3">YM2019G1</strain>
    </source>
</reference>
<proteinExistence type="predicted"/>
<gene>
    <name evidence="3" type="ORF">F3Y22_tig00110004pilonHSYRG00123</name>
</gene>
<sequence>MQPFPWSGVLNGTNYIQYNEINYSYGRIVGRKKRSKRRFLPPRLKSARQYPIPMHSQQVRVKKSDAEKTKASSDHFHVTAEEQPKLHGNTSVMIKNIPNSFQRIDLQRKLDDHCRTENTKAQPGSYFCKSAYDFLYLQMDFGFHLNLGFAFVNFTSPIAASRFYRAWNNREWRCGDSRKKVCEIDVAKFQGKDELKEKLQDSVFRCHTNEYLPVVYSPARDGFNNSGPRLVGRQSHDETTTSKDDDKVMIMARRKNRKQV</sequence>
<evidence type="ECO:0000313" key="4">
    <source>
        <dbReference type="Proteomes" id="UP000436088"/>
    </source>
</evidence>
<dbReference type="AlphaFoldDB" id="A0A6A3BT94"/>
<dbReference type="GO" id="GO:0003676">
    <property type="term" value="F:nucleic acid binding"/>
    <property type="evidence" value="ECO:0007669"/>
    <property type="project" value="InterPro"/>
</dbReference>
<feature type="compositionally biased region" description="Basic and acidic residues" evidence="1">
    <location>
        <begin position="234"/>
        <end position="246"/>
    </location>
</feature>
<dbReference type="Gene3D" id="3.30.70.330">
    <property type="match status" value="1"/>
</dbReference>
<comment type="caution">
    <text evidence="3">The sequence shown here is derived from an EMBL/GenBank/DDBJ whole genome shotgun (WGS) entry which is preliminary data.</text>
</comment>
<dbReference type="Pfam" id="PF04059">
    <property type="entry name" value="RRM_2"/>
    <property type="match status" value="1"/>
</dbReference>
<feature type="domain" description="Mei2-like C-terminal RNA recognition motif" evidence="2">
    <location>
        <begin position="90"/>
        <end position="200"/>
    </location>
</feature>
<organism evidence="3 4">
    <name type="scientific">Hibiscus syriacus</name>
    <name type="common">Rose of Sharon</name>
    <dbReference type="NCBI Taxonomy" id="106335"/>
    <lineage>
        <taxon>Eukaryota</taxon>
        <taxon>Viridiplantae</taxon>
        <taxon>Streptophyta</taxon>
        <taxon>Embryophyta</taxon>
        <taxon>Tracheophyta</taxon>
        <taxon>Spermatophyta</taxon>
        <taxon>Magnoliopsida</taxon>
        <taxon>eudicotyledons</taxon>
        <taxon>Gunneridae</taxon>
        <taxon>Pentapetalae</taxon>
        <taxon>rosids</taxon>
        <taxon>malvids</taxon>
        <taxon>Malvales</taxon>
        <taxon>Malvaceae</taxon>
        <taxon>Malvoideae</taxon>
        <taxon>Hibiscus</taxon>
    </lineage>
</organism>
<dbReference type="InterPro" id="IPR007201">
    <property type="entry name" value="Mei2-like_Rrm_C"/>
</dbReference>
<dbReference type="EMBL" id="VEPZ02000806">
    <property type="protein sequence ID" value="KAE8718668.1"/>
    <property type="molecule type" value="Genomic_DNA"/>
</dbReference>
<dbReference type="SUPFAM" id="SSF54928">
    <property type="entry name" value="RNA-binding domain, RBD"/>
    <property type="match status" value="1"/>
</dbReference>
<protein>
    <submittedName>
        <fullName evidence="3">Holocarboxylase synthetase 2</fullName>
    </submittedName>
</protein>
<name>A0A6A3BT94_HIBSY</name>
<dbReference type="InterPro" id="IPR012677">
    <property type="entry name" value="Nucleotide-bd_a/b_plait_sf"/>
</dbReference>
<evidence type="ECO:0000313" key="3">
    <source>
        <dbReference type="EMBL" id="KAE8718668.1"/>
    </source>
</evidence>
<evidence type="ECO:0000259" key="2">
    <source>
        <dbReference type="Pfam" id="PF04059"/>
    </source>
</evidence>
<feature type="region of interest" description="Disordered" evidence="1">
    <location>
        <begin position="223"/>
        <end position="246"/>
    </location>
</feature>